<dbReference type="OrthoDB" id="1627728at2759"/>
<sequence>MSSSGTPEISLGSLNRVNLEGSNAGATMLIRRGMAGEAEAEIGGACVDAADESAGGYGPGNGTDMGTKIIS</sequence>
<name>A0A1R3J507_COCAP</name>
<accession>A0A1R3J507</accession>
<organism evidence="1 2">
    <name type="scientific">Corchorus capsularis</name>
    <name type="common">Jute</name>
    <dbReference type="NCBI Taxonomy" id="210143"/>
    <lineage>
        <taxon>Eukaryota</taxon>
        <taxon>Viridiplantae</taxon>
        <taxon>Streptophyta</taxon>
        <taxon>Embryophyta</taxon>
        <taxon>Tracheophyta</taxon>
        <taxon>Spermatophyta</taxon>
        <taxon>Magnoliopsida</taxon>
        <taxon>eudicotyledons</taxon>
        <taxon>Gunneridae</taxon>
        <taxon>Pentapetalae</taxon>
        <taxon>rosids</taxon>
        <taxon>malvids</taxon>
        <taxon>Malvales</taxon>
        <taxon>Malvaceae</taxon>
        <taxon>Grewioideae</taxon>
        <taxon>Apeibeae</taxon>
        <taxon>Corchorus</taxon>
    </lineage>
</organism>
<keyword evidence="2" id="KW-1185">Reference proteome</keyword>
<reference evidence="1 2" key="1">
    <citation type="submission" date="2013-09" db="EMBL/GenBank/DDBJ databases">
        <title>Corchorus capsularis genome sequencing.</title>
        <authorList>
            <person name="Alam M."/>
            <person name="Haque M.S."/>
            <person name="Islam M.S."/>
            <person name="Emdad E.M."/>
            <person name="Islam M.M."/>
            <person name="Ahmed B."/>
            <person name="Halim A."/>
            <person name="Hossen Q.M.M."/>
            <person name="Hossain M.Z."/>
            <person name="Ahmed R."/>
            <person name="Khan M.M."/>
            <person name="Islam R."/>
            <person name="Rashid M.M."/>
            <person name="Khan S.A."/>
            <person name="Rahman M.S."/>
            <person name="Alam M."/>
        </authorList>
    </citation>
    <scope>NUCLEOTIDE SEQUENCE [LARGE SCALE GENOMIC DNA]</scope>
    <source>
        <strain evidence="2">cv. CVL-1</strain>
        <tissue evidence="1">Whole seedling</tissue>
    </source>
</reference>
<dbReference type="EMBL" id="AWWV01008561">
    <property type="protein sequence ID" value="OMO89917.1"/>
    <property type="molecule type" value="Genomic_DNA"/>
</dbReference>
<evidence type="ECO:0000313" key="1">
    <source>
        <dbReference type="EMBL" id="OMO89917.1"/>
    </source>
</evidence>
<protein>
    <submittedName>
        <fullName evidence="1">Uncharacterized protein</fullName>
    </submittedName>
</protein>
<comment type="caution">
    <text evidence="1">The sequence shown here is derived from an EMBL/GenBank/DDBJ whole genome shotgun (WGS) entry which is preliminary data.</text>
</comment>
<dbReference type="Proteomes" id="UP000188268">
    <property type="component" value="Unassembled WGS sequence"/>
</dbReference>
<evidence type="ECO:0000313" key="2">
    <source>
        <dbReference type="Proteomes" id="UP000188268"/>
    </source>
</evidence>
<dbReference type="AlphaFoldDB" id="A0A1R3J507"/>
<proteinExistence type="predicted"/>
<dbReference type="Gramene" id="OMO89917">
    <property type="protein sequence ID" value="OMO89917"/>
    <property type="gene ID" value="CCACVL1_07571"/>
</dbReference>
<gene>
    <name evidence="1" type="ORF">CCACVL1_07571</name>
</gene>